<evidence type="ECO:0000313" key="4">
    <source>
        <dbReference type="EMBL" id="MEJ1249875.1"/>
    </source>
</evidence>
<dbReference type="GO" id="GO:0000270">
    <property type="term" value="P:peptidoglycan metabolic process"/>
    <property type="evidence" value="ECO:0007669"/>
    <property type="project" value="InterPro"/>
</dbReference>
<dbReference type="InterPro" id="IPR023346">
    <property type="entry name" value="Lysozyme-like_dom_sf"/>
</dbReference>
<evidence type="ECO:0000259" key="3">
    <source>
        <dbReference type="Pfam" id="PF01464"/>
    </source>
</evidence>
<dbReference type="GO" id="GO:0016020">
    <property type="term" value="C:membrane"/>
    <property type="evidence" value="ECO:0007669"/>
    <property type="project" value="InterPro"/>
</dbReference>
<dbReference type="PROSITE" id="PS00922">
    <property type="entry name" value="TRANSGLYCOSYLASE"/>
    <property type="match status" value="1"/>
</dbReference>
<organism evidence="4 5">
    <name type="scientific">Denitratimonas tolerans</name>
    <dbReference type="NCBI Taxonomy" id="1338420"/>
    <lineage>
        <taxon>Bacteria</taxon>
        <taxon>Pseudomonadati</taxon>
        <taxon>Pseudomonadota</taxon>
        <taxon>Gammaproteobacteria</taxon>
        <taxon>Lysobacterales</taxon>
        <taxon>Lysobacteraceae</taxon>
        <taxon>Denitratimonas</taxon>
    </lineage>
</organism>
<dbReference type="SUPFAM" id="SSF53955">
    <property type="entry name" value="Lysozyme-like"/>
    <property type="match status" value="1"/>
</dbReference>
<dbReference type="InterPro" id="IPR000189">
    <property type="entry name" value="Transglyc_AS"/>
</dbReference>
<protein>
    <submittedName>
        <fullName evidence="4">Lytic transglycosylase domain-containing protein</fullName>
        <ecNumber evidence="4">4.2.2.n1</ecNumber>
    </submittedName>
</protein>
<reference evidence="4 5" key="1">
    <citation type="journal article" date="2016" name="Antonie Van Leeuwenhoek">
        <title>Denitratimonas tolerans gen. nov., sp. nov., a denitrifying bacterium isolated from a bioreactor for tannery wastewater treatment.</title>
        <authorList>
            <person name="Han S.I."/>
            <person name="Kim J.O."/>
            <person name="Lee Y.R."/>
            <person name="Ekpeghere K.I."/>
            <person name="Koh S.C."/>
            <person name="Whang K.S."/>
        </authorList>
    </citation>
    <scope>NUCLEOTIDE SEQUENCE [LARGE SCALE GENOMIC DNA]</scope>
    <source>
        <strain evidence="4 5">KACC 17565</strain>
    </source>
</reference>
<keyword evidence="5" id="KW-1185">Reference proteome</keyword>
<dbReference type="Pfam" id="PF01464">
    <property type="entry name" value="SLT"/>
    <property type="match status" value="1"/>
</dbReference>
<dbReference type="CDD" id="cd00254">
    <property type="entry name" value="LT-like"/>
    <property type="match status" value="1"/>
</dbReference>
<gene>
    <name evidence="4" type="ORF">WB794_09350</name>
</gene>
<feature type="signal peptide" evidence="2">
    <location>
        <begin position="1"/>
        <end position="30"/>
    </location>
</feature>
<feature type="domain" description="Transglycosylase SLT" evidence="3">
    <location>
        <begin position="172"/>
        <end position="268"/>
    </location>
</feature>
<dbReference type="PANTHER" id="PTHR37423">
    <property type="entry name" value="SOLUBLE LYTIC MUREIN TRANSGLYCOSYLASE-RELATED"/>
    <property type="match status" value="1"/>
</dbReference>
<dbReference type="GO" id="GO:0008933">
    <property type="term" value="F:peptidoglycan lytic transglycosylase activity"/>
    <property type="evidence" value="ECO:0007669"/>
    <property type="project" value="InterPro"/>
</dbReference>
<feature type="chain" id="PRO_5043522008" evidence="2">
    <location>
        <begin position="31"/>
        <end position="320"/>
    </location>
</feature>
<keyword evidence="4" id="KW-0456">Lyase</keyword>
<keyword evidence="2" id="KW-0732">Signal</keyword>
<proteinExistence type="inferred from homology"/>
<dbReference type="AlphaFoldDB" id="A0AAW9R5E5"/>
<sequence>MKPRLHPRRTPWLIVLCCVMAGFIAPATQAGSLYRCKGKNGVTAYTSSTAGYRGCSLIGHFPSEKRVAPAAPAAQAPAQGAVPVAAAVEFRTAPGEAEPKAVPTGDAKPRVSRGAVYRFTRDGVTHYTNRAPAGGGAKVLFTYIETCFACSLSPGLDFNSVGLNLTAYASEIAAAAARNGVEEALVRAVIHAESAFNPNAVSRAGAQGLMQLMPATATRFGVTEPFTPQQNIDGGVQYLAWLSQRFGGDIRRVAAGYNAGEGAVDRYDGVPPYQETIVYVERVGILLERYRKELAGAVPAAGPAAAVAAGAASAASAVGG</sequence>
<evidence type="ECO:0000313" key="5">
    <source>
        <dbReference type="Proteomes" id="UP001364472"/>
    </source>
</evidence>
<name>A0AAW9R5E5_9GAMM</name>
<comment type="similarity">
    <text evidence="1">Belongs to the transglycosylase Slt family.</text>
</comment>
<dbReference type="PANTHER" id="PTHR37423:SF2">
    <property type="entry name" value="MEMBRANE-BOUND LYTIC MUREIN TRANSGLYCOSYLASE C"/>
    <property type="match status" value="1"/>
</dbReference>
<dbReference type="EC" id="4.2.2.n1" evidence="4"/>
<evidence type="ECO:0000256" key="1">
    <source>
        <dbReference type="ARBA" id="ARBA00007734"/>
    </source>
</evidence>
<dbReference type="InterPro" id="IPR008258">
    <property type="entry name" value="Transglycosylase_SLT_dom_1"/>
</dbReference>
<dbReference type="Gene3D" id="1.10.530.10">
    <property type="match status" value="1"/>
</dbReference>
<accession>A0AAW9R5E5</accession>
<comment type="caution">
    <text evidence="4">The sequence shown here is derived from an EMBL/GenBank/DDBJ whole genome shotgun (WGS) entry which is preliminary data.</text>
</comment>
<dbReference type="Proteomes" id="UP001364472">
    <property type="component" value="Unassembled WGS sequence"/>
</dbReference>
<dbReference type="EMBL" id="JBBDHC010000012">
    <property type="protein sequence ID" value="MEJ1249875.1"/>
    <property type="molecule type" value="Genomic_DNA"/>
</dbReference>
<evidence type="ECO:0000256" key="2">
    <source>
        <dbReference type="SAM" id="SignalP"/>
    </source>
</evidence>